<gene>
    <name evidence="1" type="ORF">SAMN02745975_02844</name>
</gene>
<dbReference type="GO" id="GO:0006310">
    <property type="term" value="P:DNA recombination"/>
    <property type="evidence" value="ECO:0007669"/>
    <property type="project" value="InterPro"/>
</dbReference>
<protein>
    <recommendedName>
        <fullName evidence="3">Holliday junction resolvase RusA (Prophage-encoded endonuclease)</fullName>
    </recommendedName>
</protein>
<dbReference type="GO" id="GO:0006281">
    <property type="term" value="P:DNA repair"/>
    <property type="evidence" value="ECO:0007669"/>
    <property type="project" value="InterPro"/>
</dbReference>
<sequence length="143" mass="16436">MKGCEELRCKLTIPGLLPGLNEYIEAERGKKGKYKAASMKKQAEHVIGFMIKSQLRGVRFTGPVVIHYTWIEPNKRRDKDNIAFAKKFIQDSLVQMGVLENDGWKHIEYFTDSFAVDPKNPRVEVVIEDYEGGKPCYERKGKN</sequence>
<dbReference type="STRING" id="1121919.SAMN02745975_02844"/>
<dbReference type="EMBL" id="FQZV01000041">
    <property type="protein sequence ID" value="SHJ77812.1"/>
    <property type="molecule type" value="Genomic_DNA"/>
</dbReference>
<accession>A0A1M6M2W8</accession>
<evidence type="ECO:0000313" key="1">
    <source>
        <dbReference type="EMBL" id="SHJ77812.1"/>
    </source>
</evidence>
<dbReference type="AlphaFoldDB" id="A0A1M6M2W8"/>
<dbReference type="InterPro" id="IPR036614">
    <property type="entry name" value="RusA-like_sf"/>
</dbReference>
<dbReference type="SUPFAM" id="SSF103084">
    <property type="entry name" value="Holliday junction resolvase RusA"/>
    <property type="match status" value="1"/>
</dbReference>
<dbReference type="GO" id="GO:0000287">
    <property type="term" value="F:magnesium ion binding"/>
    <property type="evidence" value="ECO:0007669"/>
    <property type="project" value="InterPro"/>
</dbReference>
<organism evidence="1 2">
    <name type="scientific">Geosporobacter subterraneus DSM 17957</name>
    <dbReference type="NCBI Taxonomy" id="1121919"/>
    <lineage>
        <taxon>Bacteria</taxon>
        <taxon>Bacillati</taxon>
        <taxon>Bacillota</taxon>
        <taxon>Clostridia</taxon>
        <taxon>Peptostreptococcales</taxon>
        <taxon>Thermotaleaceae</taxon>
        <taxon>Geosporobacter</taxon>
    </lineage>
</organism>
<name>A0A1M6M2W8_9FIRM</name>
<keyword evidence="2" id="KW-1185">Reference proteome</keyword>
<evidence type="ECO:0008006" key="3">
    <source>
        <dbReference type="Google" id="ProtNLM"/>
    </source>
</evidence>
<proteinExistence type="predicted"/>
<dbReference type="Proteomes" id="UP000184536">
    <property type="component" value="Unassembled WGS sequence"/>
</dbReference>
<reference evidence="2" key="1">
    <citation type="submission" date="2016-11" db="EMBL/GenBank/DDBJ databases">
        <authorList>
            <person name="Varghese N."/>
            <person name="Submissions S."/>
        </authorList>
    </citation>
    <scope>NUCLEOTIDE SEQUENCE [LARGE SCALE GENOMIC DNA]</scope>
    <source>
        <strain evidence="2">DSM 17957</strain>
    </source>
</reference>
<evidence type="ECO:0000313" key="2">
    <source>
        <dbReference type="Proteomes" id="UP000184536"/>
    </source>
</evidence>
<dbReference type="OrthoDB" id="2087700at2"/>
<dbReference type="Gene3D" id="3.30.1330.70">
    <property type="entry name" value="Holliday junction resolvase RusA"/>
    <property type="match status" value="1"/>
</dbReference>